<evidence type="ECO:0000313" key="2">
    <source>
        <dbReference type="EMBL" id="ADN09931.1"/>
    </source>
</evidence>
<dbReference type="PANTHER" id="PTHR13754">
    <property type="entry name" value="METALLO-BETA-LACTAMASE SUPERFAMILY PROTEIN"/>
    <property type="match status" value="1"/>
</dbReference>
<dbReference type="eggNOG" id="COG1237">
    <property type="taxonomic scope" value="Bacteria"/>
</dbReference>
<protein>
    <submittedName>
        <fullName evidence="2">Beta-lactamase domain protein</fullName>
    </submittedName>
</protein>
<dbReference type="HOGENOM" id="CLU_036012_1_0_7"/>
<dbReference type="SUPFAM" id="SSF56281">
    <property type="entry name" value="Metallo-hydrolase/oxidoreductase"/>
    <property type="match status" value="1"/>
</dbReference>
<dbReference type="OrthoDB" id="5443440at2"/>
<dbReference type="RefSeq" id="WP_013327684.1">
    <property type="nucleotide sequence ID" value="NC_014506.1"/>
</dbReference>
<dbReference type="CDD" id="cd07713">
    <property type="entry name" value="DHPS-like_MBL-fold"/>
    <property type="match status" value="1"/>
</dbReference>
<dbReference type="Gene3D" id="3.60.15.10">
    <property type="entry name" value="Ribonuclease Z/Hydroxyacylglutathione hydrolase-like"/>
    <property type="match status" value="1"/>
</dbReference>
<keyword evidence="3" id="KW-1185">Reference proteome</keyword>
<sequence>MKILFDNNNFDEHICSICKPLWGFSAYLQEYKLLFDTGSNGRFLLKHMEVLSMDVKEIEYIFVSHSHWDHIGGLDSIIELNPDVTLFVPESLPKHLINDLKTLVKEVIICTRKPQQLLKGVYTTGLLGDATAEQSLVIDAKETKVITGCGHFGIQNITQVASKIIGKKIDFAIGGFHLLRSSEAEIQESINVVKALGVKKVLPTHCTGDKAIQMYKDVFGENCFAGGIGVKI</sequence>
<organism evidence="2 3">
    <name type="scientific">Sulfurimonas autotrophica (strain ATCC BAA-671 / DSM 16294 / JCM 11897 / OK10)</name>
    <dbReference type="NCBI Taxonomy" id="563040"/>
    <lineage>
        <taxon>Bacteria</taxon>
        <taxon>Pseudomonadati</taxon>
        <taxon>Campylobacterota</taxon>
        <taxon>Epsilonproteobacteria</taxon>
        <taxon>Campylobacterales</taxon>
        <taxon>Sulfurimonadaceae</taxon>
        <taxon>Sulfurimonas</taxon>
    </lineage>
</organism>
<dbReference type="InterPro" id="IPR036866">
    <property type="entry name" value="RibonucZ/Hydroxyglut_hydro"/>
</dbReference>
<dbReference type="PANTHER" id="PTHR13754:SF13">
    <property type="entry name" value="METALLO-BETA-LACTAMASE SUPERFAMILY PROTEIN (AFU_ORTHOLOGUE AFUA_3G07630)"/>
    <property type="match status" value="1"/>
</dbReference>
<dbReference type="GO" id="GO:0016740">
    <property type="term" value="F:transferase activity"/>
    <property type="evidence" value="ECO:0007669"/>
    <property type="project" value="TreeGrafter"/>
</dbReference>
<evidence type="ECO:0000259" key="1">
    <source>
        <dbReference type="SMART" id="SM00849"/>
    </source>
</evidence>
<evidence type="ECO:0000313" key="3">
    <source>
        <dbReference type="Proteomes" id="UP000007803"/>
    </source>
</evidence>
<dbReference type="EMBL" id="CP002205">
    <property type="protein sequence ID" value="ADN09931.1"/>
    <property type="molecule type" value="Genomic_DNA"/>
</dbReference>
<proteinExistence type="predicted"/>
<dbReference type="InterPro" id="IPR052926">
    <property type="entry name" value="Metallo-beta-lactamase_dom"/>
</dbReference>
<dbReference type="Proteomes" id="UP000007803">
    <property type="component" value="Chromosome"/>
</dbReference>
<reference evidence="3" key="1">
    <citation type="journal article" date="2010" name="Stand. Genomic Sci.">
        <title>Complete genome sequence of Sulfurimonas autotrophica type strain (OK10).</title>
        <authorList>
            <person name="Sikorski J."/>
            <person name="Munk C."/>
            <person name="Lapidus A."/>
            <person name="Djao O."/>
            <person name="Lucas S."/>
            <person name="Glavina Del Rio T."/>
            <person name="Nolan M."/>
            <person name="Tice H."/>
            <person name="Han C."/>
            <person name="Cheng J."/>
            <person name="Tapia R."/>
            <person name="Goodwin L."/>
            <person name="Pitluck S."/>
            <person name="Liolios K."/>
            <person name="Ivanova N."/>
            <person name="Mavromatis K."/>
            <person name="Mikhailova N."/>
            <person name="Pati A."/>
            <person name="Sims D."/>
            <person name="Meincke L."/>
            <person name="Brettin T."/>
            <person name="Detter J."/>
            <person name="Chen A."/>
            <person name="Palaniappan K."/>
            <person name="Land M."/>
            <person name="Hauser L."/>
            <person name="Chang Y."/>
            <person name="Jeffries C."/>
            <person name="Rohde M."/>
            <person name="Lang E."/>
            <person name="Spring S."/>
            <person name="Goker M."/>
            <person name="Woyke T."/>
            <person name="Bristow J."/>
            <person name="Eisen J."/>
            <person name="Markowitz V."/>
            <person name="Hugenholtz P."/>
            <person name="Kyrpides N."/>
            <person name="Klenk H."/>
        </authorList>
    </citation>
    <scope>NUCLEOTIDE SEQUENCE [LARGE SCALE GENOMIC DNA]</scope>
    <source>
        <strain evidence="3">ATCC BAA-671 / DSM 16294 / JCM 11897 / OK10</strain>
    </source>
</reference>
<gene>
    <name evidence="2" type="ordered locus">Saut_1887</name>
</gene>
<dbReference type="Pfam" id="PF00753">
    <property type="entry name" value="Lactamase_B"/>
    <property type="match status" value="1"/>
</dbReference>
<dbReference type="AlphaFoldDB" id="E0UQQ9"/>
<accession>E0UQQ9</accession>
<dbReference type="STRING" id="563040.Saut_1887"/>
<dbReference type="SMART" id="SM00849">
    <property type="entry name" value="Lactamase_B"/>
    <property type="match status" value="1"/>
</dbReference>
<dbReference type="KEGG" id="sua:Saut_1887"/>
<dbReference type="InterPro" id="IPR041712">
    <property type="entry name" value="DHPS-like_MBL-fold"/>
</dbReference>
<dbReference type="InterPro" id="IPR001279">
    <property type="entry name" value="Metallo-B-lactamas"/>
</dbReference>
<feature type="domain" description="Metallo-beta-lactamase" evidence="1">
    <location>
        <begin position="23"/>
        <end position="205"/>
    </location>
</feature>
<name>E0UQQ9_SULAO</name>